<feature type="domain" description="C2H2-type" evidence="3">
    <location>
        <begin position="144"/>
        <end position="174"/>
    </location>
</feature>
<feature type="compositionally biased region" description="Low complexity" evidence="2">
    <location>
        <begin position="1"/>
        <end position="28"/>
    </location>
</feature>
<evidence type="ECO:0000256" key="1">
    <source>
        <dbReference type="PROSITE-ProRule" id="PRU00042"/>
    </source>
</evidence>
<keyword evidence="1" id="KW-0479">Metal-binding</keyword>
<dbReference type="RefSeq" id="XP_001419200.1">
    <property type="nucleotide sequence ID" value="XM_001419163.1"/>
</dbReference>
<keyword evidence="5" id="KW-1185">Reference proteome</keyword>
<dbReference type="KEGG" id="olu:OSTLU_16547"/>
<evidence type="ECO:0000259" key="3">
    <source>
        <dbReference type="PROSITE" id="PS50157"/>
    </source>
</evidence>
<dbReference type="InterPro" id="IPR013087">
    <property type="entry name" value="Znf_C2H2_type"/>
</dbReference>
<proteinExistence type="predicted"/>
<dbReference type="AlphaFoldDB" id="A4S1S8"/>
<sequence>MDEAKGATATARGSATRAASARETAVRTPMIREARRRATTRTRTREGGEGGRGAREDGLKFKVGGDDETRSTRGASASASGGAREAVVVGMRLDALFDAAADRETRDSEAATRADDLTAFAAAMTPRARERAPRRALAVYEKTFVCGIGGCEKSYGSASSLCAHKRARHPGWREAATATKATTIKKEDDEDVIDGAGDAGDAVDDDGNVFDDASMRLARKRGASGLNDANRASALGAYFEIVAADAHGRLSSANRTKRRLVRLSKDAGACANDPSEPAERRAAAAAAARVFATVEESVDGEQERASAWLHTLDDASRAVSKTQTSSSIIDARALDPDARSHAPELVRACVRHRIARVLRRAFVQAASPA</sequence>
<evidence type="ECO:0000313" key="4">
    <source>
        <dbReference type="EMBL" id="ABO97493.1"/>
    </source>
</evidence>
<accession>A4S1S8</accession>
<reference evidence="4 5" key="1">
    <citation type="journal article" date="2007" name="Proc. Natl. Acad. Sci. U.S.A.">
        <title>The tiny eukaryote Ostreococcus provides genomic insights into the paradox of plankton speciation.</title>
        <authorList>
            <person name="Palenik B."/>
            <person name="Grimwood J."/>
            <person name="Aerts A."/>
            <person name="Rouze P."/>
            <person name="Salamov A."/>
            <person name="Putnam N."/>
            <person name="Dupont C."/>
            <person name="Jorgensen R."/>
            <person name="Derelle E."/>
            <person name="Rombauts S."/>
            <person name="Zhou K."/>
            <person name="Otillar R."/>
            <person name="Merchant S.S."/>
            <person name="Podell S."/>
            <person name="Gaasterland T."/>
            <person name="Napoli C."/>
            <person name="Gendler K."/>
            <person name="Manuell A."/>
            <person name="Tai V."/>
            <person name="Vallon O."/>
            <person name="Piganeau G."/>
            <person name="Jancek S."/>
            <person name="Heijde M."/>
            <person name="Jabbari K."/>
            <person name="Bowler C."/>
            <person name="Lohr M."/>
            <person name="Robbens S."/>
            <person name="Werner G."/>
            <person name="Dubchak I."/>
            <person name="Pazour G.J."/>
            <person name="Ren Q."/>
            <person name="Paulsen I."/>
            <person name="Delwiche C."/>
            <person name="Schmutz J."/>
            <person name="Rokhsar D."/>
            <person name="Van de Peer Y."/>
            <person name="Moreau H."/>
            <person name="Grigoriev I.V."/>
        </authorList>
    </citation>
    <scope>NUCLEOTIDE SEQUENCE [LARGE SCALE GENOMIC DNA]</scope>
    <source>
        <strain evidence="4 5">CCE9901</strain>
    </source>
</reference>
<dbReference type="PROSITE" id="PS50157">
    <property type="entry name" value="ZINC_FINGER_C2H2_2"/>
    <property type="match status" value="1"/>
</dbReference>
<protein>
    <recommendedName>
        <fullName evidence="3">C2H2-type domain-containing protein</fullName>
    </recommendedName>
</protein>
<dbReference type="PROSITE" id="PS00028">
    <property type="entry name" value="ZINC_FINGER_C2H2_1"/>
    <property type="match status" value="1"/>
</dbReference>
<keyword evidence="1" id="KW-0863">Zinc-finger</keyword>
<feature type="region of interest" description="Disordered" evidence="2">
    <location>
        <begin position="1"/>
        <end position="83"/>
    </location>
</feature>
<evidence type="ECO:0000256" key="2">
    <source>
        <dbReference type="SAM" id="MobiDB-lite"/>
    </source>
</evidence>
<dbReference type="Proteomes" id="UP000001568">
    <property type="component" value="Chromosome 8"/>
</dbReference>
<dbReference type="HOGENOM" id="CLU_750974_0_0_1"/>
<organism evidence="4 5">
    <name type="scientific">Ostreococcus lucimarinus (strain CCE9901)</name>
    <dbReference type="NCBI Taxonomy" id="436017"/>
    <lineage>
        <taxon>Eukaryota</taxon>
        <taxon>Viridiplantae</taxon>
        <taxon>Chlorophyta</taxon>
        <taxon>Mamiellophyceae</taxon>
        <taxon>Mamiellales</taxon>
        <taxon>Bathycoccaceae</taxon>
        <taxon>Ostreococcus</taxon>
    </lineage>
</organism>
<dbReference type="GO" id="GO:0008270">
    <property type="term" value="F:zinc ion binding"/>
    <property type="evidence" value="ECO:0007669"/>
    <property type="project" value="UniProtKB-KW"/>
</dbReference>
<keyword evidence="1" id="KW-0862">Zinc</keyword>
<dbReference type="Gramene" id="ABO97493">
    <property type="protein sequence ID" value="ABO97493"/>
    <property type="gene ID" value="OSTLU_16547"/>
</dbReference>
<dbReference type="OrthoDB" id="10653132at2759"/>
<feature type="compositionally biased region" description="Basic and acidic residues" evidence="2">
    <location>
        <begin position="43"/>
        <end position="71"/>
    </location>
</feature>
<dbReference type="EMBL" id="CP000588">
    <property type="protein sequence ID" value="ABO97493.1"/>
    <property type="molecule type" value="Genomic_DNA"/>
</dbReference>
<dbReference type="GeneID" id="5003198"/>
<gene>
    <name evidence="4" type="ORF">OSTLU_16547</name>
</gene>
<feature type="compositionally biased region" description="Low complexity" evidence="2">
    <location>
        <begin position="72"/>
        <end position="83"/>
    </location>
</feature>
<name>A4S1S8_OSTLU</name>
<evidence type="ECO:0000313" key="5">
    <source>
        <dbReference type="Proteomes" id="UP000001568"/>
    </source>
</evidence>